<evidence type="ECO:0000256" key="3">
    <source>
        <dbReference type="ARBA" id="ARBA00022741"/>
    </source>
</evidence>
<evidence type="ECO:0000256" key="6">
    <source>
        <dbReference type="ARBA" id="ARBA00023136"/>
    </source>
</evidence>
<dbReference type="InterPro" id="IPR011527">
    <property type="entry name" value="ABC1_TM_dom"/>
</dbReference>
<feature type="domain" description="ABC transmembrane type-1" evidence="9">
    <location>
        <begin position="32"/>
        <end position="310"/>
    </location>
</feature>
<gene>
    <name evidence="10" type="ORF">Nocox_36665</name>
</gene>
<dbReference type="InterPro" id="IPR003439">
    <property type="entry name" value="ABC_transporter-like_ATP-bd"/>
</dbReference>
<dbReference type="PROSITE" id="PS50893">
    <property type="entry name" value="ABC_TRANSPORTER_2"/>
    <property type="match status" value="1"/>
</dbReference>
<dbReference type="Pfam" id="PF00664">
    <property type="entry name" value="ABC_membrane"/>
    <property type="match status" value="1"/>
</dbReference>
<dbReference type="InterPro" id="IPR036640">
    <property type="entry name" value="ABC1_TM_sf"/>
</dbReference>
<feature type="transmembrane region" description="Helical" evidence="7">
    <location>
        <begin position="170"/>
        <end position="187"/>
    </location>
</feature>
<dbReference type="InterPro" id="IPR003593">
    <property type="entry name" value="AAA+_ATPase"/>
</dbReference>
<protein>
    <submittedName>
        <fullName evidence="10">ABC transporter ATP-binding protein</fullName>
    </submittedName>
</protein>
<sequence length="583" mass="62588">MAREILPVADRKQVRAYARRLTLKYPRQLGSALALHALAAVSGLVVPWQLGGLVDDIERGVAVDVVVVAVAIGGFLLVQGLLMRWAVLASAKLGEKVLAELREEFVDQVLALPLSTVERAGAGDLITRTSRDVDSLSRTVRHAVPETLIAMVTFFITMGALVLVSPLLMLPMLLAGPVIVVATRWYLRRARDGYLRENAAYADMTEGLAETVEGARAVEALGLQERRRARADTDIARSYAAERYTLGLRVVWYPAVELGYVIPVVSALLVGGLFYTKGWVTLEQVTAAALYAQQLIDPLDRFLMWIDELQVGGAAMARLLGVANVPDDRAPAGERPAGERLEARDVRYAYREGRDVLHGVSLTVRPGERLAMVGPSGAGKSTLGRLLAGIHGPRDGSVTVGGVPLVDLPLDELRGHVALVTQEHHVFKGTVRDNLLIARPDAGDEAVRAALEAVDALDWVLGLPEGLETQVGSGGSPVPAAQAQQLALARLVLADPHTLVLDEATSLIDPRAARHLERSLAAVLDGRTVIAIAHRLHTAHDADRVAVVEDGRISELGSHEELVAEGGSYAALWASWHGTPVPR</sequence>
<evidence type="ECO:0000256" key="4">
    <source>
        <dbReference type="ARBA" id="ARBA00022840"/>
    </source>
</evidence>
<keyword evidence="4 10" id="KW-0067">ATP-binding</keyword>
<accession>A0ABX8UAX7</accession>
<dbReference type="CDD" id="cd07346">
    <property type="entry name" value="ABC_6TM_exporters"/>
    <property type="match status" value="1"/>
</dbReference>
<dbReference type="Pfam" id="PF00005">
    <property type="entry name" value="ABC_tran"/>
    <property type="match status" value="1"/>
</dbReference>
<keyword evidence="6 7" id="KW-0472">Membrane</keyword>
<dbReference type="SUPFAM" id="SSF52540">
    <property type="entry name" value="P-loop containing nucleoside triphosphate hydrolases"/>
    <property type="match status" value="1"/>
</dbReference>
<dbReference type="PANTHER" id="PTHR43394:SF1">
    <property type="entry name" value="ATP-BINDING CASSETTE SUB-FAMILY B MEMBER 10, MITOCHONDRIAL"/>
    <property type="match status" value="1"/>
</dbReference>
<dbReference type="Proteomes" id="UP000824681">
    <property type="component" value="Chromosome"/>
</dbReference>
<dbReference type="PROSITE" id="PS50929">
    <property type="entry name" value="ABC_TM1F"/>
    <property type="match status" value="1"/>
</dbReference>
<evidence type="ECO:0000256" key="2">
    <source>
        <dbReference type="ARBA" id="ARBA00022692"/>
    </source>
</evidence>
<proteinExistence type="predicted"/>
<dbReference type="GO" id="GO:0005524">
    <property type="term" value="F:ATP binding"/>
    <property type="evidence" value="ECO:0007669"/>
    <property type="project" value="UniProtKB-KW"/>
</dbReference>
<name>A0ABX8UAX7_9ACTN</name>
<dbReference type="InterPro" id="IPR039421">
    <property type="entry name" value="Type_1_exporter"/>
</dbReference>
<keyword evidence="11" id="KW-1185">Reference proteome</keyword>
<evidence type="ECO:0000256" key="1">
    <source>
        <dbReference type="ARBA" id="ARBA00004651"/>
    </source>
</evidence>
<reference evidence="10 11" key="1">
    <citation type="journal article" date="2021" name="ACS Chem. Biol.">
        <title>Genomic-Led Discovery of a Novel Glycopeptide Antibiotic by Nonomuraea coxensis DSM 45129.</title>
        <authorList>
            <person name="Yushchuk O."/>
            <person name="Vior N.M."/>
            <person name="Andreo-Vidal A."/>
            <person name="Berini F."/>
            <person name="Ruckert C."/>
            <person name="Busche T."/>
            <person name="Binda E."/>
            <person name="Kalinowski J."/>
            <person name="Truman A.W."/>
            <person name="Marinelli F."/>
        </authorList>
    </citation>
    <scope>NUCLEOTIDE SEQUENCE [LARGE SCALE GENOMIC DNA]</scope>
    <source>
        <strain evidence="10 11">DSM 45129</strain>
    </source>
</reference>
<dbReference type="InterPro" id="IPR027417">
    <property type="entry name" value="P-loop_NTPase"/>
</dbReference>
<evidence type="ECO:0000256" key="5">
    <source>
        <dbReference type="ARBA" id="ARBA00022989"/>
    </source>
</evidence>
<comment type="subcellular location">
    <subcellularLocation>
        <location evidence="1">Cell membrane</location>
        <topology evidence="1">Multi-pass membrane protein</topology>
    </subcellularLocation>
</comment>
<keyword evidence="2 7" id="KW-0812">Transmembrane</keyword>
<feature type="domain" description="ABC transporter" evidence="8">
    <location>
        <begin position="341"/>
        <end position="575"/>
    </location>
</feature>
<evidence type="ECO:0000313" key="10">
    <source>
        <dbReference type="EMBL" id="QYC44887.1"/>
    </source>
</evidence>
<dbReference type="EMBL" id="CP068985">
    <property type="protein sequence ID" value="QYC44887.1"/>
    <property type="molecule type" value="Genomic_DNA"/>
</dbReference>
<dbReference type="RefSeq" id="WP_020545051.1">
    <property type="nucleotide sequence ID" value="NZ_CP068985.1"/>
</dbReference>
<feature type="transmembrane region" description="Helical" evidence="7">
    <location>
        <begin position="29"/>
        <end position="50"/>
    </location>
</feature>
<evidence type="ECO:0000313" key="11">
    <source>
        <dbReference type="Proteomes" id="UP000824681"/>
    </source>
</evidence>
<feature type="transmembrane region" description="Helical" evidence="7">
    <location>
        <begin position="62"/>
        <end position="82"/>
    </location>
</feature>
<feature type="transmembrane region" description="Helical" evidence="7">
    <location>
        <begin position="147"/>
        <end position="164"/>
    </location>
</feature>
<dbReference type="SUPFAM" id="SSF90123">
    <property type="entry name" value="ABC transporter transmembrane region"/>
    <property type="match status" value="1"/>
</dbReference>
<organism evidence="10 11">
    <name type="scientific">Nonomuraea coxensis DSM 45129</name>
    <dbReference type="NCBI Taxonomy" id="1122611"/>
    <lineage>
        <taxon>Bacteria</taxon>
        <taxon>Bacillati</taxon>
        <taxon>Actinomycetota</taxon>
        <taxon>Actinomycetes</taxon>
        <taxon>Streptosporangiales</taxon>
        <taxon>Streptosporangiaceae</taxon>
        <taxon>Nonomuraea</taxon>
    </lineage>
</organism>
<dbReference type="Gene3D" id="1.20.1560.10">
    <property type="entry name" value="ABC transporter type 1, transmembrane domain"/>
    <property type="match status" value="1"/>
</dbReference>
<evidence type="ECO:0000256" key="7">
    <source>
        <dbReference type="SAM" id="Phobius"/>
    </source>
</evidence>
<evidence type="ECO:0000259" key="8">
    <source>
        <dbReference type="PROSITE" id="PS50893"/>
    </source>
</evidence>
<keyword evidence="3" id="KW-0547">Nucleotide-binding</keyword>
<dbReference type="SMART" id="SM00382">
    <property type="entry name" value="AAA"/>
    <property type="match status" value="1"/>
</dbReference>
<dbReference type="PANTHER" id="PTHR43394">
    <property type="entry name" value="ATP-DEPENDENT PERMEASE MDL1, MITOCHONDRIAL"/>
    <property type="match status" value="1"/>
</dbReference>
<evidence type="ECO:0000259" key="9">
    <source>
        <dbReference type="PROSITE" id="PS50929"/>
    </source>
</evidence>
<keyword evidence="5 7" id="KW-1133">Transmembrane helix</keyword>
<dbReference type="Gene3D" id="3.40.50.300">
    <property type="entry name" value="P-loop containing nucleotide triphosphate hydrolases"/>
    <property type="match status" value="1"/>
</dbReference>
<feature type="transmembrane region" description="Helical" evidence="7">
    <location>
        <begin position="250"/>
        <end position="275"/>
    </location>
</feature>